<dbReference type="Proteomes" id="UP000494301">
    <property type="component" value="Unassembled WGS sequence"/>
</dbReference>
<evidence type="ECO:0000256" key="1">
    <source>
        <dbReference type="SAM" id="Phobius"/>
    </source>
</evidence>
<organism evidence="2 3">
    <name type="scientific">Burkholderia aenigmatica</name>
    <dbReference type="NCBI Taxonomy" id="2015348"/>
    <lineage>
        <taxon>Bacteria</taxon>
        <taxon>Pseudomonadati</taxon>
        <taxon>Pseudomonadota</taxon>
        <taxon>Betaproteobacteria</taxon>
        <taxon>Burkholderiales</taxon>
        <taxon>Burkholderiaceae</taxon>
        <taxon>Burkholderia</taxon>
        <taxon>Burkholderia cepacia complex</taxon>
    </lineage>
</organism>
<evidence type="ECO:0000313" key="3">
    <source>
        <dbReference type="Proteomes" id="UP000494301"/>
    </source>
</evidence>
<keyword evidence="1" id="KW-0812">Transmembrane</keyword>
<feature type="transmembrane region" description="Helical" evidence="1">
    <location>
        <begin position="135"/>
        <end position="160"/>
    </location>
</feature>
<sequence>MDSKHVTSPVLLRGVITGLTKRRESYEAIFTEADKQAMERTAVVAALAGLNNIALNLSTSTEFTETTGDLVTFRLNGEEVRAWIWLSVFENGDEVEVVAERAGAGWIGYAIRRCSDGILSVHPHCERGSRALFKFFLKFSTLFWGGCALVMMLLVTAVVMRDSSFDKWELMFEVYLTGGLALEAIALFVAFGIWRRFKRQVPMANKIFETFGWKDPRNVNLPKTSKRLRQPEDTWQMGKLIFRYSES</sequence>
<keyword evidence="1" id="KW-0472">Membrane</keyword>
<dbReference type="InterPro" id="IPR048130">
    <property type="entry name" value="T6SS_ExIF-like"/>
</dbReference>
<dbReference type="AlphaFoldDB" id="A0A6J5IMC4"/>
<name>A0A6J5IMC4_9BURK</name>
<dbReference type="RefSeq" id="WP_122948812.1">
    <property type="nucleotide sequence ID" value="NZ_CABVQF010000010.1"/>
</dbReference>
<accession>A0A6J5IMC4</accession>
<gene>
    <name evidence="2" type="ORF">BLA3211_00269</name>
</gene>
<reference evidence="2 3" key="1">
    <citation type="submission" date="2020-04" db="EMBL/GenBank/DDBJ databases">
        <authorList>
            <person name="Depoorter E."/>
        </authorList>
    </citation>
    <scope>NUCLEOTIDE SEQUENCE [LARGE SCALE GENOMIC DNA]</scope>
    <source>
        <strain evidence="2 3">BCC0217</strain>
    </source>
</reference>
<feature type="transmembrane region" description="Helical" evidence="1">
    <location>
        <begin position="172"/>
        <end position="194"/>
    </location>
</feature>
<evidence type="ECO:0000313" key="2">
    <source>
        <dbReference type="EMBL" id="CAB3960531.1"/>
    </source>
</evidence>
<dbReference type="EMBL" id="CABWIL020000001">
    <property type="protein sequence ID" value="CAB3960531.1"/>
    <property type="molecule type" value="Genomic_DNA"/>
</dbReference>
<proteinExistence type="predicted"/>
<protein>
    <submittedName>
        <fullName evidence="2">Uncharacterized protein</fullName>
    </submittedName>
</protein>
<keyword evidence="1" id="KW-1133">Transmembrane helix</keyword>
<dbReference type="NCBIfam" id="NF041560">
    <property type="entry name" value="T6SS_Burk_ExIF"/>
    <property type="match status" value="1"/>
</dbReference>